<gene>
    <name evidence="2" type="ORF">S12H4_48155</name>
</gene>
<evidence type="ECO:0000256" key="1">
    <source>
        <dbReference type="SAM" id="Phobius"/>
    </source>
</evidence>
<feature type="transmembrane region" description="Helical" evidence="1">
    <location>
        <begin position="12"/>
        <end position="30"/>
    </location>
</feature>
<dbReference type="AlphaFoldDB" id="X1VDD5"/>
<evidence type="ECO:0000313" key="2">
    <source>
        <dbReference type="EMBL" id="GAJ15477.1"/>
    </source>
</evidence>
<comment type="caution">
    <text evidence="2">The sequence shown here is derived from an EMBL/GenBank/DDBJ whole genome shotgun (WGS) entry which is preliminary data.</text>
</comment>
<proteinExistence type="predicted"/>
<reference evidence="2" key="1">
    <citation type="journal article" date="2014" name="Front. Microbiol.">
        <title>High frequency of phylogenetically diverse reductive dehalogenase-homologous genes in deep subseafloor sedimentary metagenomes.</title>
        <authorList>
            <person name="Kawai M."/>
            <person name="Futagami T."/>
            <person name="Toyoda A."/>
            <person name="Takaki Y."/>
            <person name="Nishi S."/>
            <person name="Hori S."/>
            <person name="Arai W."/>
            <person name="Tsubouchi T."/>
            <person name="Morono Y."/>
            <person name="Uchiyama I."/>
            <person name="Ito T."/>
            <person name="Fujiyama A."/>
            <person name="Inagaki F."/>
            <person name="Takami H."/>
        </authorList>
    </citation>
    <scope>NUCLEOTIDE SEQUENCE</scope>
    <source>
        <strain evidence="2">Expedition CK06-06</strain>
    </source>
</reference>
<protein>
    <submittedName>
        <fullName evidence="2">Uncharacterized protein</fullName>
    </submittedName>
</protein>
<organism evidence="2">
    <name type="scientific">marine sediment metagenome</name>
    <dbReference type="NCBI Taxonomy" id="412755"/>
    <lineage>
        <taxon>unclassified sequences</taxon>
        <taxon>metagenomes</taxon>
        <taxon>ecological metagenomes</taxon>
    </lineage>
</organism>
<keyword evidence="1" id="KW-1133">Transmembrane helix</keyword>
<sequence length="62" mass="6446">MANITIAAIRQAQIIGVSALIISYSLLLLSPDLTASAGDLTSILLYPLAGTITGEVKLFKVT</sequence>
<accession>X1VDD5</accession>
<dbReference type="EMBL" id="BARW01030061">
    <property type="protein sequence ID" value="GAJ15477.1"/>
    <property type="molecule type" value="Genomic_DNA"/>
</dbReference>
<keyword evidence="1" id="KW-0472">Membrane</keyword>
<keyword evidence="1" id="KW-0812">Transmembrane</keyword>
<name>X1VDD5_9ZZZZ</name>